<evidence type="ECO:0000313" key="10">
    <source>
        <dbReference type="Proteomes" id="UP001154240"/>
    </source>
</evidence>
<keyword evidence="6" id="KW-0802">TPR repeat</keyword>
<dbReference type="Pfam" id="PF13432">
    <property type="entry name" value="TPR_16"/>
    <property type="match status" value="1"/>
</dbReference>
<reference evidence="9" key="1">
    <citation type="journal article" date="2022" name="bioRxiv">
        <title>Thiovibrio frasassiensisgen. nov., sp. nov., an autotrophic, elemental sulfur disproportionating bacterium isolated from sulfidic karst sediment, and proposal of Thiovibrionaceae fam. nov.</title>
        <authorList>
            <person name="Aronson H."/>
            <person name="Thomas C."/>
            <person name="Bhattacharyya M."/>
            <person name="Eckstein S."/>
            <person name="Jensen S."/>
            <person name="Barco R."/>
            <person name="Macalady J."/>
            <person name="Amend J."/>
        </authorList>
    </citation>
    <scope>NUCLEOTIDE SEQUENCE</scope>
    <source>
        <strain evidence="9">RS19-109</strain>
    </source>
</reference>
<dbReference type="EC" id="3.4.24.-" evidence="9"/>
<keyword evidence="4 7" id="KW-0862">Zinc</keyword>
<dbReference type="AlphaFoldDB" id="A0A9X4RMG3"/>
<dbReference type="Gene3D" id="1.25.40.10">
    <property type="entry name" value="Tetratricopeptide repeat domain"/>
    <property type="match status" value="1"/>
</dbReference>
<name>A0A9X4RMG3_9BACT</name>
<evidence type="ECO:0000256" key="5">
    <source>
        <dbReference type="ARBA" id="ARBA00023049"/>
    </source>
</evidence>
<dbReference type="GO" id="GO:0004222">
    <property type="term" value="F:metalloendopeptidase activity"/>
    <property type="evidence" value="ECO:0007669"/>
    <property type="project" value="InterPro"/>
</dbReference>
<dbReference type="InterPro" id="IPR011990">
    <property type="entry name" value="TPR-like_helical_dom_sf"/>
</dbReference>
<dbReference type="PANTHER" id="PTHR22726:SF1">
    <property type="entry name" value="METALLOENDOPEPTIDASE OMA1, MITOCHONDRIAL"/>
    <property type="match status" value="1"/>
</dbReference>
<dbReference type="SMART" id="SM00028">
    <property type="entry name" value="TPR"/>
    <property type="match status" value="3"/>
</dbReference>
<comment type="similarity">
    <text evidence="7">Belongs to the peptidase M48 family.</text>
</comment>
<dbReference type="InterPro" id="IPR001915">
    <property type="entry name" value="Peptidase_M48"/>
</dbReference>
<dbReference type="PROSITE" id="PS51257">
    <property type="entry name" value="PROKAR_LIPOPROTEIN"/>
    <property type="match status" value="1"/>
</dbReference>
<evidence type="ECO:0000259" key="8">
    <source>
        <dbReference type="Pfam" id="PF01435"/>
    </source>
</evidence>
<dbReference type="InterPro" id="IPR019734">
    <property type="entry name" value="TPR_rpt"/>
</dbReference>
<dbReference type="RefSeq" id="WP_307633123.1">
    <property type="nucleotide sequence ID" value="NZ_JAPHEH010000001.1"/>
</dbReference>
<dbReference type="PROSITE" id="PS50005">
    <property type="entry name" value="TPR"/>
    <property type="match status" value="1"/>
</dbReference>
<dbReference type="Pfam" id="PF13181">
    <property type="entry name" value="TPR_8"/>
    <property type="match status" value="1"/>
</dbReference>
<sequence length="437" mass="47833">MRRIQWLILSVLVLVQPLILSCAVNPVTGKSELAFYSLSEQEEVSLGKKAFPEAIQQMQGEYEDQHLKKYVTAVGMRLVKTSHRPNLPYAFKIVNDSSPNAFAMPGGNIAITRGLLVALESEGQLAAVLGHELGHVTARHSVQNLQRGMLLNMGMLVLSASSSGTSYSGAAQQAGQLAGSILSSSYSREQEREADRLGIDYMVNAQYSPKGAVELQEFLAKKSGEGEAQWLQGLFRTHPFSQERMRDNQYYIDSKYSWAMNNEAYASGEGDFKRAMASLMKTSAAYSDYDKGRVKEQAKDLPGAIALYGQAVHKAPEQALLQNALGMAHLKNNSLADAKKYLTKAVQLDAEYFESHFGLGVLYLKENNPALAKEHLQKSMKLMPTLGSAFFLAESYEKTGELAKAQTLYGQVAAADSRGNLGRAAAARYRALGGARR</sequence>
<keyword evidence="3 7" id="KW-0378">Hydrolase</keyword>
<feature type="repeat" description="TPR" evidence="6">
    <location>
        <begin position="353"/>
        <end position="386"/>
    </location>
</feature>
<dbReference type="Pfam" id="PF01435">
    <property type="entry name" value="Peptidase_M48"/>
    <property type="match status" value="1"/>
</dbReference>
<dbReference type="GO" id="GO:0046872">
    <property type="term" value="F:metal ion binding"/>
    <property type="evidence" value="ECO:0007669"/>
    <property type="project" value="UniProtKB-KW"/>
</dbReference>
<keyword evidence="2" id="KW-0479">Metal-binding</keyword>
<gene>
    <name evidence="9" type="ORF">OLX77_08295</name>
</gene>
<accession>A0A9X4RMG3</accession>
<dbReference type="GO" id="GO:0016020">
    <property type="term" value="C:membrane"/>
    <property type="evidence" value="ECO:0007669"/>
    <property type="project" value="TreeGrafter"/>
</dbReference>
<evidence type="ECO:0000256" key="4">
    <source>
        <dbReference type="ARBA" id="ARBA00022833"/>
    </source>
</evidence>
<evidence type="ECO:0000256" key="1">
    <source>
        <dbReference type="ARBA" id="ARBA00022670"/>
    </source>
</evidence>
<dbReference type="InterPro" id="IPR051156">
    <property type="entry name" value="Mito/Outer_Membr_Metalloprot"/>
</dbReference>
<evidence type="ECO:0000256" key="3">
    <source>
        <dbReference type="ARBA" id="ARBA00022801"/>
    </source>
</evidence>
<comment type="caution">
    <text evidence="9">The sequence shown here is derived from an EMBL/GenBank/DDBJ whole genome shotgun (WGS) entry which is preliminary data.</text>
</comment>
<evidence type="ECO:0000256" key="2">
    <source>
        <dbReference type="ARBA" id="ARBA00022723"/>
    </source>
</evidence>
<organism evidence="9 10">
    <name type="scientific">Thiovibrio frasassiensis</name>
    <dbReference type="NCBI Taxonomy" id="2984131"/>
    <lineage>
        <taxon>Bacteria</taxon>
        <taxon>Pseudomonadati</taxon>
        <taxon>Thermodesulfobacteriota</taxon>
        <taxon>Desulfobulbia</taxon>
        <taxon>Desulfobulbales</taxon>
        <taxon>Thiovibrionaceae</taxon>
        <taxon>Thiovibrio</taxon>
    </lineage>
</organism>
<dbReference type="GO" id="GO:0051603">
    <property type="term" value="P:proteolysis involved in protein catabolic process"/>
    <property type="evidence" value="ECO:0007669"/>
    <property type="project" value="TreeGrafter"/>
</dbReference>
<reference evidence="9" key="2">
    <citation type="submission" date="2022-10" db="EMBL/GenBank/DDBJ databases">
        <authorList>
            <person name="Aronson H.S."/>
        </authorList>
    </citation>
    <scope>NUCLEOTIDE SEQUENCE</scope>
    <source>
        <strain evidence="9">RS19-109</strain>
    </source>
</reference>
<evidence type="ECO:0000313" key="9">
    <source>
        <dbReference type="EMBL" id="MDG4476153.1"/>
    </source>
</evidence>
<dbReference type="SUPFAM" id="SSF48452">
    <property type="entry name" value="TPR-like"/>
    <property type="match status" value="1"/>
</dbReference>
<evidence type="ECO:0000256" key="7">
    <source>
        <dbReference type="RuleBase" id="RU003983"/>
    </source>
</evidence>
<proteinExistence type="inferred from homology"/>
<comment type="cofactor">
    <cofactor evidence="7">
        <name>Zn(2+)</name>
        <dbReference type="ChEBI" id="CHEBI:29105"/>
    </cofactor>
    <text evidence="7">Binds 1 zinc ion per subunit.</text>
</comment>
<dbReference type="EMBL" id="JAPHEH010000001">
    <property type="protein sequence ID" value="MDG4476153.1"/>
    <property type="molecule type" value="Genomic_DNA"/>
</dbReference>
<keyword evidence="5 7" id="KW-0482">Metalloprotease</keyword>
<dbReference type="Proteomes" id="UP001154240">
    <property type="component" value="Unassembled WGS sequence"/>
</dbReference>
<protein>
    <submittedName>
        <fullName evidence="9">M48 family metalloprotease</fullName>
        <ecNumber evidence="9">3.4.24.-</ecNumber>
    </submittedName>
</protein>
<keyword evidence="1 7" id="KW-0645">Protease</keyword>
<keyword evidence="10" id="KW-1185">Reference proteome</keyword>
<feature type="domain" description="Peptidase M48" evidence="8">
    <location>
        <begin position="68"/>
        <end position="247"/>
    </location>
</feature>
<dbReference type="PANTHER" id="PTHR22726">
    <property type="entry name" value="METALLOENDOPEPTIDASE OMA1"/>
    <property type="match status" value="1"/>
</dbReference>
<evidence type="ECO:0000256" key="6">
    <source>
        <dbReference type="PROSITE-ProRule" id="PRU00339"/>
    </source>
</evidence>
<dbReference type="Gene3D" id="3.30.2010.10">
    <property type="entry name" value="Metalloproteases ('zincins'), catalytic domain"/>
    <property type="match status" value="1"/>
</dbReference>